<dbReference type="EMBL" id="JACJPW010000067">
    <property type="protein sequence ID" value="MBD2183907.1"/>
    <property type="molecule type" value="Genomic_DNA"/>
</dbReference>
<evidence type="ECO:0000313" key="2">
    <source>
        <dbReference type="Proteomes" id="UP000641646"/>
    </source>
</evidence>
<keyword evidence="2" id="KW-1185">Reference proteome</keyword>
<dbReference type="RefSeq" id="WP_190469230.1">
    <property type="nucleotide sequence ID" value="NZ_JACJPW010000067.1"/>
</dbReference>
<organism evidence="1 2">
    <name type="scientific">Aerosakkonema funiforme FACHB-1375</name>
    <dbReference type="NCBI Taxonomy" id="2949571"/>
    <lineage>
        <taxon>Bacteria</taxon>
        <taxon>Bacillati</taxon>
        <taxon>Cyanobacteriota</taxon>
        <taxon>Cyanophyceae</taxon>
        <taxon>Oscillatoriophycideae</taxon>
        <taxon>Aerosakkonematales</taxon>
        <taxon>Aerosakkonemataceae</taxon>
        <taxon>Aerosakkonema</taxon>
    </lineage>
</organism>
<reference evidence="1" key="2">
    <citation type="submission" date="2020-08" db="EMBL/GenBank/DDBJ databases">
        <authorList>
            <person name="Chen M."/>
            <person name="Teng W."/>
            <person name="Zhao L."/>
            <person name="Hu C."/>
            <person name="Zhou Y."/>
            <person name="Han B."/>
            <person name="Song L."/>
            <person name="Shu W."/>
        </authorList>
    </citation>
    <scope>NUCLEOTIDE SEQUENCE</scope>
    <source>
        <strain evidence="1">FACHB-1375</strain>
    </source>
</reference>
<evidence type="ECO:0000313" key="1">
    <source>
        <dbReference type="EMBL" id="MBD2183907.1"/>
    </source>
</evidence>
<dbReference type="AlphaFoldDB" id="A0A926ZJ28"/>
<protein>
    <submittedName>
        <fullName evidence="1">Uncharacterized protein</fullName>
    </submittedName>
</protein>
<proteinExistence type="predicted"/>
<sequence>MATPARSLVLAVGILLTTLGVCALIGWMGLLRSQGEFGLPKAVKVTQGQVEALRWATRDLGEVRSKFDEVEFG</sequence>
<accession>A0A926ZJ28</accession>
<gene>
    <name evidence="1" type="ORF">H6G03_23040</name>
</gene>
<reference evidence="1" key="1">
    <citation type="journal article" date="2015" name="ISME J.">
        <title>Draft Genome Sequence of Streptomyces incarnatus NRRL8089, which Produces the Nucleoside Antibiotic Sinefungin.</title>
        <authorList>
            <person name="Oshima K."/>
            <person name="Hattori M."/>
            <person name="Shimizu H."/>
            <person name="Fukuda K."/>
            <person name="Nemoto M."/>
            <person name="Inagaki K."/>
            <person name="Tamura T."/>
        </authorList>
    </citation>
    <scope>NUCLEOTIDE SEQUENCE</scope>
    <source>
        <strain evidence="1">FACHB-1375</strain>
    </source>
</reference>
<name>A0A926ZJ28_9CYAN</name>
<comment type="caution">
    <text evidence="1">The sequence shown here is derived from an EMBL/GenBank/DDBJ whole genome shotgun (WGS) entry which is preliminary data.</text>
</comment>
<dbReference type="Proteomes" id="UP000641646">
    <property type="component" value="Unassembled WGS sequence"/>
</dbReference>